<dbReference type="EMBL" id="JAQOSP010000105">
    <property type="protein sequence ID" value="MDJ1171086.1"/>
    <property type="molecule type" value="Genomic_DNA"/>
</dbReference>
<proteinExistence type="predicted"/>
<reference evidence="1 2" key="1">
    <citation type="submission" date="2023-01" db="EMBL/GenBank/DDBJ databases">
        <title>Novel diversity within Roseofilum (Cyanobacteria; Desertifilaceae) from marine benthic mats with descriptions of four novel species.</title>
        <authorList>
            <person name="Wang Y."/>
            <person name="Berthold D.E."/>
            <person name="Hu J."/>
            <person name="Lefler F.W."/>
            <person name="Laughinghouse H.D. IV."/>
        </authorList>
    </citation>
    <scope>NUCLEOTIDE SEQUENCE [LARGE SCALE GENOMIC DNA]</scope>
    <source>
        <strain evidence="1 2">BLCC-M154</strain>
    </source>
</reference>
<gene>
    <name evidence="1" type="ORF">PMG71_16780</name>
</gene>
<evidence type="ECO:0000313" key="2">
    <source>
        <dbReference type="Proteomes" id="UP001235303"/>
    </source>
</evidence>
<keyword evidence="2" id="KW-1185">Reference proteome</keyword>
<comment type="caution">
    <text evidence="1">The sequence shown here is derived from an EMBL/GenBank/DDBJ whole genome shotgun (WGS) entry which is preliminary data.</text>
</comment>
<dbReference type="Proteomes" id="UP001235303">
    <property type="component" value="Unassembled WGS sequence"/>
</dbReference>
<organism evidence="1 2">
    <name type="scientific">Roseofilum acuticapitatum BLCC-M154</name>
    <dbReference type="NCBI Taxonomy" id="3022444"/>
    <lineage>
        <taxon>Bacteria</taxon>
        <taxon>Bacillati</taxon>
        <taxon>Cyanobacteriota</taxon>
        <taxon>Cyanophyceae</taxon>
        <taxon>Desertifilales</taxon>
        <taxon>Desertifilaceae</taxon>
        <taxon>Roseofilum</taxon>
        <taxon>Roseofilum acuticapitatum</taxon>
    </lineage>
</organism>
<accession>A0ABT7AW19</accession>
<evidence type="ECO:0000313" key="1">
    <source>
        <dbReference type="EMBL" id="MDJ1171086.1"/>
    </source>
</evidence>
<name>A0ABT7AW19_9CYAN</name>
<sequence length="100" mass="12021">MQHSSTLAEEFGTVEEGKDILTHLRFRWTLIVHLTILTVSITMKFNYYTFWLPLCAYLQQPLFNPESPIVWSPQHFWTRYQLTLLERCWERSHQEGHPQA</sequence>
<dbReference type="RefSeq" id="WP_283754839.1">
    <property type="nucleotide sequence ID" value="NZ_JAQOSP010000105.1"/>
</dbReference>
<protein>
    <submittedName>
        <fullName evidence="1">Uncharacterized protein</fullName>
    </submittedName>
</protein>